<gene>
    <name evidence="2" type="ORF">AA0115_g3685</name>
    <name evidence="3" type="ORF">AA0119_g2953</name>
</gene>
<name>A0A4Q4S6I1_9PLEO</name>
<proteinExistence type="predicted"/>
<evidence type="ECO:0000313" key="5">
    <source>
        <dbReference type="Proteomes" id="UP000293195"/>
    </source>
</evidence>
<accession>A0A4Q4S6I1</accession>
<dbReference type="PANTHER" id="PTHR43040">
    <property type="entry name" value="RIBONUCLEASE D"/>
    <property type="match status" value="1"/>
</dbReference>
<evidence type="ECO:0000313" key="3">
    <source>
        <dbReference type="EMBL" id="RYO06189.1"/>
    </source>
</evidence>
<dbReference type="Pfam" id="PF01612">
    <property type="entry name" value="DNA_pol_A_exo1"/>
    <property type="match status" value="1"/>
</dbReference>
<dbReference type="GO" id="GO:0003676">
    <property type="term" value="F:nucleic acid binding"/>
    <property type="evidence" value="ECO:0007669"/>
    <property type="project" value="InterPro"/>
</dbReference>
<dbReference type="Proteomes" id="UP000292340">
    <property type="component" value="Unassembled WGS sequence"/>
</dbReference>
<dbReference type="GO" id="GO:0006139">
    <property type="term" value="P:nucleobase-containing compound metabolic process"/>
    <property type="evidence" value="ECO:0007669"/>
    <property type="project" value="InterPro"/>
</dbReference>
<evidence type="ECO:0000313" key="4">
    <source>
        <dbReference type="Proteomes" id="UP000292340"/>
    </source>
</evidence>
<dbReference type="Proteomes" id="UP000293195">
    <property type="component" value="Unassembled WGS sequence"/>
</dbReference>
<dbReference type="SUPFAM" id="SSF53098">
    <property type="entry name" value="Ribonuclease H-like"/>
    <property type="match status" value="1"/>
</dbReference>
<reference evidence="2" key="2">
    <citation type="journal article" date="2019" name="bioRxiv">
        <title>Genomics, evolutionary history and diagnostics of the Alternaria alternata species group including apple and Asian pear pathotypes.</title>
        <authorList>
            <person name="Armitage A.D."/>
            <person name="Cockerton H.M."/>
            <person name="Sreenivasaprasad S."/>
            <person name="Woodhall J.W."/>
            <person name="Lane C.R."/>
            <person name="Harrison R.J."/>
            <person name="Clarkson J.P."/>
        </authorList>
    </citation>
    <scope>NUCLEOTIDE SEQUENCE</scope>
    <source>
        <strain evidence="2">FERA 1164</strain>
        <strain evidence="3">FERA 635</strain>
    </source>
</reference>
<dbReference type="EMBL" id="PDXF01000007">
    <property type="protein sequence ID" value="RYO06189.1"/>
    <property type="molecule type" value="Genomic_DNA"/>
</dbReference>
<evidence type="ECO:0000313" key="2">
    <source>
        <dbReference type="EMBL" id="RYN32574.1"/>
    </source>
</evidence>
<comment type="caution">
    <text evidence="2">The sequence shown here is derived from an EMBL/GenBank/DDBJ whole genome shotgun (WGS) entry which is preliminary data.</text>
</comment>
<feature type="domain" description="3'-5' exonuclease" evidence="1">
    <location>
        <begin position="32"/>
        <end position="214"/>
    </location>
</feature>
<sequence length="278" mass="31515">MQMTGTRVVNTSQSVAELADKLVSIYTLRRKKALSEPVIYIDLEGSNLCLEGSVSILTLLIDLETSPKQAYLIDVHTLGEEALNTAGVGKTTLNDVFQDEEIPKVFFDVRNDSDALFSHYGIALQGVEDVQLMESATRETTESRRYLNRLKRCFETTFSCGFSQHRLDWLKAKNTGERLFEADHKVFDERPIPTPIIAYCEGNVRCLPQIRNRLMVGRSQQWHDLVLGEIKKRVASTHAPDYQPHGKDRALAPWSPEQNAALDRLNCKPTMEEYLEAL</sequence>
<keyword evidence="5" id="KW-1185">Reference proteome</keyword>
<dbReference type="PANTHER" id="PTHR43040:SF1">
    <property type="entry name" value="RIBONUCLEASE D"/>
    <property type="match status" value="1"/>
</dbReference>
<protein>
    <recommendedName>
        <fullName evidence="1">3'-5' exonuclease domain-containing protein</fullName>
    </recommendedName>
</protein>
<dbReference type="Gene3D" id="3.30.420.10">
    <property type="entry name" value="Ribonuclease H-like superfamily/Ribonuclease H"/>
    <property type="match status" value="1"/>
</dbReference>
<organism evidence="2 4">
    <name type="scientific">Alternaria tenuissima</name>
    <dbReference type="NCBI Taxonomy" id="119927"/>
    <lineage>
        <taxon>Eukaryota</taxon>
        <taxon>Fungi</taxon>
        <taxon>Dikarya</taxon>
        <taxon>Ascomycota</taxon>
        <taxon>Pezizomycotina</taxon>
        <taxon>Dothideomycetes</taxon>
        <taxon>Pleosporomycetidae</taxon>
        <taxon>Pleosporales</taxon>
        <taxon>Pleosporineae</taxon>
        <taxon>Pleosporaceae</taxon>
        <taxon>Alternaria</taxon>
        <taxon>Alternaria sect. Alternaria</taxon>
        <taxon>Alternaria alternata complex</taxon>
    </lineage>
</organism>
<dbReference type="InterPro" id="IPR002562">
    <property type="entry name" value="3'-5'_exonuclease_dom"/>
</dbReference>
<dbReference type="EMBL" id="PDXB01000007">
    <property type="protein sequence ID" value="RYN32574.1"/>
    <property type="molecule type" value="Genomic_DNA"/>
</dbReference>
<dbReference type="InterPro" id="IPR036397">
    <property type="entry name" value="RNaseH_sf"/>
</dbReference>
<dbReference type="InterPro" id="IPR012337">
    <property type="entry name" value="RNaseH-like_sf"/>
</dbReference>
<evidence type="ECO:0000259" key="1">
    <source>
        <dbReference type="Pfam" id="PF01612"/>
    </source>
</evidence>
<dbReference type="AlphaFoldDB" id="A0A4Q4S6I1"/>
<dbReference type="OrthoDB" id="26838at2759"/>
<dbReference type="GO" id="GO:0008408">
    <property type="term" value="F:3'-5' exonuclease activity"/>
    <property type="evidence" value="ECO:0007669"/>
    <property type="project" value="InterPro"/>
</dbReference>
<reference evidence="2" key="1">
    <citation type="submission" date="2017-10" db="EMBL/GenBank/DDBJ databases">
        <authorList>
            <person name="Armitage A.D."/>
            <person name="Barbara D.J."/>
            <person name="Woodhall J.W."/>
            <person name="Sreenivasaprasad S."/>
            <person name="Lane C.R."/>
            <person name="Clarkson J.P."/>
            <person name="Harrison R.J."/>
        </authorList>
    </citation>
    <scope>NUCLEOTIDE SEQUENCE</scope>
    <source>
        <strain evidence="2">FERA 1164</strain>
        <strain evidence="3">FERA 635</strain>
    </source>
</reference>